<dbReference type="Proteomes" id="UP000184604">
    <property type="component" value="Chromosome"/>
</dbReference>
<name>A0A1L5FBE2_CLOKL</name>
<dbReference type="AlphaFoldDB" id="A0A1L5FBE2"/>
<evidence type="ECO:0000256" key="1">
    <source>
        <dbReference type="SAM" id="MobiDB-lite"/>
    </source>
</evidence>
<sequence>MKKQTKLLIVVLLAVLLIGLCYGYKRYKQQNSNDVTKNNQIKSNQTSKNSIDEKSKKTVIDKVTKAEHSKSETDITSAKKAVETLPEGNDKQALAKRINAITVNESNSGDFIVSAQYSEELFSSNLYVTTKDSSKIKGVTVNGDKLKLDDRYIIENGKVKIVFKKGTPKDSIGKVIINTEASDYEVKADVIK</sequence>
<reference evidence="2 3" key="1">
    <citation type="submission" date="2016-12" db="EMBL/GenBank/DDBJ databases">
        <title>Complete genome sequence of Clostridium kluyveri JZZ isolated from the pit mud of a Chinese flavor liquor-making factory.</title>
        <authorList>
            <person name="Wang Y."/>
        </authorList>
    </citation>
    <scope>NUCLEOTIDE SEQUENCE [LARGE SCALE GENOMIC DNA]</scope>
    <source>
        <strain evidence="2 3">JZZ</strain>
    </source>
</reference>
<gene>
    <name evidence="2" type="ORF">BS101_17175</name>
</gene>
<protein>
    <submittedName>
        <fullName evidence="2">Uncharacterized protein</fullName>
    </submittedName>
</protein>
<feature type="compositionally biased region" description="Polar residues" evidence="1">
    <location>
        <begin position="35"/>
        <end position="49"/>
    </location>
</feature>
<dbReference type="RefSeq" id="WP_073539939.1">
    <property type="nucleotide sequence ID" value="NZ_CP018335.1"/>
</dbReference>
<evidence type="ECO:0000313" key="2">
    <source>
        <dbReference type="EMBL" id="APM40341.1"/>
    </source>
</evidence>
<organism evidence="2 3">
    <name type="scientific">Clostridium kluyveri</name>
    <dbReference type="NCBI Taxonomy" id="1534"/>
    <lineage>
        <taxon>Bacteria</taxon>
        <taxon>Bacillati</taxon>
        <taxon>Bacillota</taxon>
        <taxon>Clostridia</taxon>
        <taxon>Eubacteriales</taxon>
        <taxon>Clostridiaceae</taxon>
        <taxon>Clostridium</taxon>
    </lineage>
</organism>
<evidence type="ECO:0000313" key="3">
    <source>
        <dbReference type="Proteomes" id="UP000184604"/>
    </source>
</evidence>
<dbReference type="EMBL" id="CP018335">
    <property type="protein sequence ID" value="APM40341.1"/>
    <property type="molecule type" value="Genomic_DNA"/>
</dbReference>
<accession>A0A1L5FBE2</accession>
<feature type="region of interest" description="Disordered" evidence="1">
    <location>
        <begin position="35"/>
        <end position="54"/>
    </location>
</feature>
<proteinExistence type="predicted"/>